<keyword evidence="2" id="KW-1185">Reference proteome</keyword>
<protein>
    <submittedName>
        <fullName evidence="1">Uncharacterized protein</fullName>
    </submittedName>
</protein>
<comment type="caution">
    <text evidence="1">The sequence shown here is derived from an EMBL/GenBank/DDBJ whole genome shotgun (WGS) entry which is preliminary data.</text>
</comment>
<organism evidence="1 2">
    <name type="scientific">Aristolochia fimbriata</name>
    <name type="common">White veined hardy Dutchman's pipe vine</name>
    <dbReference type="NCBI Taxonomy" id="158543"/>
    <lineage>
        <taxon>Eukaryota</taxon>
        <taxon>Viridiplantae</taxon>
        <taxon>Streptophyta</taxon>
        <taxon>Embryophyta</taxon>
        <taxon>Tracheophyta</taxon>
        <taxon>Spermatophyta</taxon>
        <taxon>Magnoliopsida</taxon>
        <taxon>Magnoliidae</taxon>
        <taxon>Piperales</taxon>
        <taxon>Aristolochiaceae</taxon>
        <taxon>Aristolochia</taxon>
    </lineage>
</organism>
<dbReference type="GO" id="GO:0005802">
    <property type="term" value="C:trans-Golgi network"/>
    <property type="evidence" value="ECO:0007669"/>
    <property type="project" value="TreeGrafter"/>
</dbReference>
<gene>
    <name evidence="1" type="ORF">H6P81_007833</name>
</gene>
<dbReference type="InterPro" id="IPR014710">
    <property type="entry name" value="RmlC-like_jellyroll"/>
</dbReference>
<dbReference type="GO" id="GO:0005768">
    <property type="term" value="C:endosome"/>
    <property type="evidence" value="ECO:0007669"/>
    <property type="project" value="TreeGrafter"/>
</dbReference>
<evidence type="ECO:0000313" key="2">
    <source>
        <dbReference type="Proteomes" id="UP000825729"/>
    </source>
</evidence>
<name>A0AAV7F2P0_ARIFI</name>
<dbReference type="AlphaFoldDB" id="A0AAV7F2P0"/>
<dbReference type="PANTHER" id="PTHR37742">
    <property type="entry name" value="OS01G0810200 PROTEIN"/>
    <property type="match status" value="1"/>
</dbReference>
<dbReference type="Gene3D" id="2.60.120.10">
    <property type="entry name" value="Jelly Rolls"/>
    <property type="match status" value="1"/>
</dbReference>
<sequence length="226" mass="25185">MANPRRTSNSGSEAPQTQYLSFSSVVYFLKKPQAFPFLLSIFVFLTWVSLRFQQPNHVSSSQSEHSSEQGRQWKMEADRLANLVRFSSRKFPSDIIKDERGWLLNPVTLAQQAGISGGAQSCVSVHLGEIRPGAVRGNHRHRSCNETFVFWGAETKFRLENEAVVGKSYSEVTIGPEEVAVAASPSGTAHALINTDPSRNTFFLGCQDGIVSYNQSDTDFHVWKDI</sequence>
<evidence type="ECO:0000313" key="1">
    <source>
        <dbReference type="EMBL" id="KAG9454929.1"/>
    </source>
</evidence>
<reference evidence="1 2" key="1">
    <citation type="submission" date="2021-07" db="EMBL/GenBank/DDBJ databases">
        <title>The Aristolochia fimbriata genome: insights into angiosperm evolution, floral development and chemical biosynthesis.</title>
        <authorList>
            <person name="Jiao Y."/>
        </authorList>
    </citation>
    <scope>NUCLEOTIDE SEQUENCE [LARGE SCALE GENOMIC DNA]</scope>
    <source>
        <strain evidence="1">IBCAS-2021</strain>
        <tissue evidence="1">Leaf</tissue>
    </source>
</reference>
<dbReference type="EMBL" id="JAINDJ010000003">
    <property type="protein sequence ID" value="KAG9454929.1"/>
    <property type="molecule type" value="Genomic_DNA"/>
</dbReference>
<accession>A0AAV7F2P0</accession>
<dbReference type="SUPFAM" id="SSF51182">
    <property type="entry name" value="RmlC-like cupins"/>
    <property type="match status" value="1"/>
</dbReference>
<dbReference type="Proteomes" id="UP000825729">
    <property type="component" value="Unassembled WGS sequence"/>
</dbReference>
<dbReference type="PANTHER" id="PTHR37742:SF1">
    <property type="entry name" value="OS01G0810200 PROTEIN"/>
    <property type="match status" value="1"/>
</dbReference>
<proteinExistence type="predicted"/>
<dbReference type="InterPro" id="IPR011051">
    <property type="entry name" value="RmlC_Cupin_sf"/>
</dbReference>